<gene>
    <name evidence="1" type="ORF">KPL71_021799</name>
</gene>
<dbReference type="EMBL" id="CM039176">
    <property type="protein sequence ID" value="KAH9717395.1"/>
    <property type="molecule type" value="Genomic_DNA"/>
</dbReference>
<proteinExistence type="predicted"/>
<name>A0ACB8JIJ2_CITSI</name>
<protein>
    <submittedName>
        <fullName evidence="1">Uncharacterized protein</fullName>
    </submittedName>
</protein>
<dbReference type="Proteomes" id="UP000829398">
    <property type="component" value="Chromosome 7"/>
</dbReference>
<comment type="caution">
    <text evidence="1">The sequence shown here is derived from an EMBL/GenBank/DDBJ whole genome shotgun (WGS) entry which is preliminary data.</text>
</comment>
<sequence>MESGYKFQPSDELILRLLKEKRLNPHFSQHHPIKDIDHICSLEPWDLPTESKTESEDQVFYFFYEPRYKYRNSNRVDRRTEAGQWKITSEDSHIEAGNGLTGTKKFLTFYCRGPDSKVPVKTDWLMHEYHVKDDPHYEKEFVLCCIKRKRNKKKKRGISTIDEGGSSQQLVFPPHQSPSDRSISNGIHSEKNTPTIPPQQPQNHNPFYYHGNLTIQNTIKPQSITNDTPTQPSPSNGENIHTHQQLPLNHSEETTLKYPQQLPNHNSISCLGNHGEQNIYSLTNNWVLPNYSPAQLPNDHFITAINYSGENSPTNSNLVWQLPLDHPNFAENNFQEELLLVGEFNAYGSYKWRNDASFSAMQTPISQEEKLMYSNSSFDNCDFSDCQIDSDEQVNYLIDSLRAFQDVNSRKETGQTLIPDFNPSKSDGEASAYAEDGSETNTTDNDAWAKELLDNDQCLLVGELKSYDGHNGLNDASFSAVQTPISQEQELIYSNSSFDDCHFSDSQIYGDGQVNHPINFPRAFPDENSRKETGQTLTPDFNLSKSDGEASAGAEDSSGRNTADNDAWIKKLLEDFP</sequence>
<organism evidence="1 2">
    <name type="scientific">Citrus sinensis</name>
    <name type="common">Sweet orange</name>
    <name type="synonym">Citrus aurantium var. sinensis</name>
    <dbReference type="NCBI Taxonomy" id="2711"/>
    <lineage>
        <taxon>Eukaryota</taxon>
        <taxon>Viridiplantae</taxon>
        <taxon>Streptophyta</taxon>
        <taxon>Embryophyta</taxon>
        <taxon>Tracheophyta</taxon>
        <taxon>Spermatophyta</taxon>
        <taxon>Magnoliopsida</taxon>
        <taxon>eudicotyledons</taxon>
        <taxon>Gunneridae</taxon>
        <taxon>Pentapetalae</taxon>
        <taxon>rosids</taxon>
        <taxon>malvids</taxon>
        <taxon>Sapindales</taxon>
        <taxon>Rutaceae</taxon>
        <taxon>Aurantioideae</taxon>
        <taxon>Citrus</taxon>
    </lineage>
</organism>
<evidence type="ECO:0000313" key="2">
    <source>
        <dbReference type="Proteomes" id="UP000829398"/>
    </source>
</evidence>
<keyword evidence="2" id="KW-1185">Reference proteome</keyword>
<evidence type="ECO:0000313" key="1">
    <source>
        <dbReference type="EMBL" id="KAH9717395.1"/>
    </source>
</evidence>
<reference evidence="2" key="1">
    <citation type="journal article" date="2023" name="Hortic. Res.">
        <title>A chromosome-level phased genome enabling allele-level studies in sweet orange: a case study on citrus Huanglongbing tolerance.</title>
        <authorList>
            <person name="Wu B."/>
            <person name="Yu Q."/>
            <person name="Deng Z."/>
            <person name="Duan Y."/>
            <person name="Luo F."/>
            <person name="Gmitter F. Jr."/>
        </authorList>
    </citation>
    <scope>NUCLEOTIDE SEQUENCE [LARGE SCALE GENOMIC DNA]</scope>
    <source>
        <strain evidence="2">cv. Valencia</strain>
    </source>
</reference>
<accession>A0ACB8JIJ2</accession>